<reference evidence="14 15" key="1">
    <citation type="submission" date="2020-01" db="EMBL/GenBank/DDBJ databases">
        <title>Draft genome sequence of Aspergillus udagawae IFM 53868.</title>
        <authorList>
            <person name="Takahashi H."/>
            <person name="Yaguchi T."/>
        </authorList>
    </citation>
    <scope>NUCLEOTIDE SEQUENCE [LARGE SCALE GENOMIC DNA]</scope>
    <source>
        <strain evidence="14 15">IFM 53868</strain>
    </source>
</reference>
<dbReference type="Gene3D" id="1.20.1250.20">
    <property type="entry name" value="MFS general substrate transporter like domains"/>
    <property type="match status" value="1"/>
</dbReference>
<sequence length="1078" mass="118827">MDRSNRLLAIRHSIVWQRVPVAVSCACFVALLMPSLRESEPIVSGLFLAVVLLACMEKLAATANTVAVERDWVIIVSDTLAIERQDLNASMRRIDLFCKLVAPVVISLVDGLSTKVAVWTVLGVNIVCVFIEYIAIAQVYKAMPELVRTPSVPTGYGSGAVEDAPEHPTASQQSLIKSAIHLAKGAASPWREYAASPVFLASFALSLLYLTVLSFGTTMVTYLLHTGFDPLQVSCMRIGAVLAELSGTWAAPFIMGRIGPIRSGLWFLNWQLGCLATAAVAFALYDSNSRLVAVSLILGVALSRIGLWGFDLSVQFLVQEGVEEDARGRFSSTEMGVQNVFEMLSFATTIAFPLPEQFKYPVFISYGAIALAAICFAAYIRELVSSSFAVGRAILGLVMVESGPPELRGNSVLVYVSRSQLQLRVVQANCAPCLLSRGSRLIMEAPPRARGLGRSGPRRRSGCLTCRARKVRCDEAKPICANCTRLRLGCVYKTIVPAAVPRQANGRTAAVTGNPTANTFQRPDASYFSTVLRPDGQQAYRAPHAADASQLRPVDNAATSPGPFDMLGFMSEITSELERKHLDLTNGLSEFANATSAKASDDTANVPHTDRSMSWDSSVYSKGTQSQSPATEGMWPETGAAYEEHLLAYFLNSEPPATIFGPVNLEWKYVREVIVVQSGDFRPLRNSIYCFAEVHKAIKEGSQPNSASTYHQQASLEGQSYLFGHVDEPTLVKVLTTVFLLMLSESLSSPDLGRHGTSFLHSAYLLLQRFHNQIQSWTGFGRLVVSWVSLLDVKSLIAGRDGDPLIEFGSLAEFSTEQNESSGAVSGQSSTSSGIMDDRPVAKKATEDYLLSKPGYLVYDAIAGPAFRFFVQAQQIIRRIVCIDLHHRSRGTLGDEFEVLQIAHRVGADLETLWNCRPPVLDVYDRPEELLDSLSQSVADEICRTFRQYVANFLAIFIYLHRVAFAIYPRTDRVNRAVDQIIQLATAESASTQRHLPVSFFWPLFIAGLEGTLTQRRWIMQEMQRMVACDSDVTQRHPNASKVLFLLEEMTRRQDASRTWADSRCVRRELFTDFYVLI</sequence>
<feature type="compositionally biased region" description="Low complexity" evidence="11">
    <location>
        <begin position="821"/>
        <end position="834"/>
    </location>
</feature>
<evidence type="ECO:0000256" key="2">
    <source>
        <dbReference type="ARBA" id="ARBA00006279"/>
    </source>
</evidence>
<evidence type="ECO:0000256" key="11">
    <source>
        <dbReference type="SAM" id="MobiDB-lite"/>
    </source>
</evidence>
<feature type="region of interest" description="Disordered" evidence="11">
    <location>
        <begin position="599"/>
        <end position="634"/>
    </location>
</feature>
<evidence type="ECO:0000259" key="13">
    <source>
        <dbReference type="PROSITE" id="PS50048"/>
    </source>
</evidence>
<evidence type="ECO:0000256" key="6">
    <source>
        <dbReference type="ARBA" id="ARBA00023015"/>
    </source>
</evidence>
<dbReference type="Pfam" id="PF11951">
    <property type="entry name" value="Fungal_trans_2"/>
    <property type="match status" value="1"/>
</dbReference>
<comment type="subcellular location">
    <subcellularLocation>
        <location evidence="1">Membrane</location>
        <topology evidence="1">Multi-pass membrane protein</topology>
    </subcellularLocation>
</comment>
<keyword evidence="5 12" id="KW-1133">Transmembrane helix</keyword>
<dbReference type="Pfam" id="PF06963">
    <property type="entry name" value="FPN1"/>
    <property type="match status" value="1"/>
</dbReference>
<evidence type="ECO:0000313" key="14">
    <source>
        <dbReference type="EMBL" id="GFF71187.1"/>
    </source>
</evidence>
<comment type="caution">
    <text evidence="14">The sequence shown here is derived from an EMBL/GenBank/DDBJ whole genome shotgun (WGS) entry which is preliminary data.</text>
</comment>
<keyword evidence="9" id="KW-0804">Transcription</keyword>
<dbReference type="SUPFAM" id="SSF103473">
    <property type="entry name" value="MFS general substrate transporter"/>
    <property type="match status" value="1"/>
</dbReference>
<feature type="transmembrane region" description="Helical" evidence="12">
    <location>
        <begin position="15"/>
        <end position="36"/>
    </location>
</feature>
<evidence type="ECO:0000256" key="5">
    <source>
        <dbReference type="ARBA" id="ARBA00022989"/>
    </source>
</evidence>
<evidence type="ECO:0000256" key="7">
    <source>
        <dbReference type="ARBA" id="ARBA00023125"/>
    </source>
</evidence>
<dbReference type="PANTHER" id="PTHR11660:SF57">
    <property type="entry name" value="SOLUTE CARRIER FAMILY 40 MEMBER"/>
    <property type="match status" value="1"/>
</dbReference>
<evidence type="ECO:0000256" key="9">
    <source>
        <dbReference type="ARBA" id="ARBA00023163"/>
    </source>
</evidence>
<accession>A0ABQ1A1A9</accession>
<feature type="transmembrane region" description="Helical" evidence="12">
    <location>
        <begin position="360"/>
        <end position="380"/>
    </location>
</feature>
<keyword evidence="4 12" id="KW-0812">Transmembrane</keyword>
<keyword evidence="3" id="KW-0813">Transport</keyword>
<dbReference type="Proteomes" id="UP000465266">
    <property type="component" value="Unassembled WGS sequence"/>
</dbReference>
<dbReference type="Pfam" id="PF00172">
    <property type="entry name" value="Zn_clus"/>
    <property type="match status" value="1"/>
</dbReference>
<feature type="transmembrane region" description="Helical" evidence="12">
    <location>
        <begin position="236"/>
        <end position="255"/>
    </location>
</feature>
<evidence type="ECO:0000256" key="4">
    <source>
        <dbReference type="ARBA" id="ARBA00022692"/>
    </source>
</evidence>
<feature type="transmembrane region" description="Helical" evidence="12">
    <location>
        <begin position="267"/>
        <end position="285"/>
    </location>
</feature>
<dbReference type="Gene3D" id="4.10.240.10">
    <property type="entry name" value="Zn(2)-C6 fungal-type DNA-binding domain"/>
    <property type="match status" value="1"/>
</dbReference>
<protein>
    <submittedName>
        <fullName evidence="14">Solute carrier family 40 member 2</fullName>
    </submittedName>
</protein>
<dbReference type="PROSITE" id="PS00463">
    <property type="entry name" value="ZN2_CY6_FUNGAL_1"/>
    <property type="match status" value="1"/>
</dbReference>
<comment type="similarity">
    <text evidence="2">Belongs to the ferroportin (FP) (TC 2.A.100) family. SLC40A subfamily.</text>
</comment>
<gene>
    <name evidence="14" type="ORF">IFM53868_00498</name>
</gene>
<dbReference type="SUPFAM" id="SSF57701">
    <property type="entry name" value="Zn2/Cys6 DNA-binding domain"/>
    <property type="match status" value="1"/>
</dbReference>
<evidence type="ECO:0000256" key="10">
    <source>
        <dbReference type="ARBA" id="ARBA00023242"/>
    </source>
</evidence>
<keyword evidence="15" id="KW-1185">Reference proteome</keyword>
<evidence type="ECO:0000256" key="1">
    <source>
        <dbReference type="ARBA" id="ARBA00004141"/>
    </source>
</evidence>
<proteinExistence type="inferred from homology"/>
<keyword evidence="8 12" id="KW-0472">Membrane</keyword>
<evidence type="ECO:0000313" key="15">
    <source>
        <dbReference type="Proteomes" id="UP000465266"/>
    </source>
</evidence>
<evidence type="ECO:0000256" key="8">
    <source>
        <dbReference type="ARBA" id="ARBA00023136"/>
    </source>
</evidence>
<dbReference type="PANTHER" id="PTHR11660">
    <property type="entry name" value="SOLUTE CARRIER FAMILY 40 MEMBER"/>
    <property type="match status" value="1"/>
</dbReference>
<dbReference type="PROSITE" id="PS50048">
    <property type="entry name" value="ZN2_CY6_FUNGAL_2"/>
    <property type="match status" value="1"/>
</dbReference>
<dbReference type="CDD" id="cd00067">
    <property type="entry name" value="GAL4"/>
    <property type="match status" value="1"/>
</dbReference>
<keyword evidence="6" id="KW-0805">Transcription regulation</keyword>
<feature type="transmembrane region" description="Helical" evidence="12">
    <location>
        <begin position="291"/>
        <end position="310"/>
    </location>
</feature>
<dbReference type="InterPro" id="IPR001138">
    <property type="entry name" value="Zn2Cys6_DnaBD"/>
</dbReference>
<dbReference type="EMBL" id="BLKG01000003">
    <property type="protein sequence ID" value="GFF71187.1"/>
    <property type="molecule type" value="Genomic_DNA"/>
</dbReference>
<dbReference type="SMART" id="SM00066">
    <property type="entry name" value="GAL4"/>
    <property type="match status" value="1"/>
</dbReference>
<dbReference type="InterPro" id="IPR009716">
    <property type="entry name" value="Ferroportin-1"/>
</dbReference>
<feature type="region of interest" description="Disordered" evidence="11">
    <location>
        <begin position="819"/>
        <end position="838"/>
    </location>
</feature>
<evidence type="ECO:0000256" key="3">
    <source>
        <dbReference type="ARBA" id="ARBA00022448"/>
    </source>
</evidence>
<organism evidence="14 15">
    <name type="scientific">Aspergillus udagawae</name>
    <dbReference type="NCBI Taxonomy" id="91492"/>
    <lineage>
        <taxon>Eukaryota</taxon>
        <taxon>Fungi</taxon>
        <taxon>Dikarya</taxon>
        <taxon>Ascomycota</taxon>
        <taxon>Pezizomycotina</taxon>
        <taxon>Eurotiomycetes</taxon>
        <taxon>Eurotiomycetidae</taxon>
        <taxon>Eurotiales</taxon>
        <taxon>Aspergillaceae</taxon>
        <taxon>Aspergillus</taxon>
        <taxon>Aspergillus subgen. Fumigati</taxon>
    </lineage>
</organism>
<feature type="transmembrane region" description="Helical" evidence="12">
    <location>
        <begin position="198"/>
        <end position="224"/>
    </location>
</feature>
<feature type="transmembrane region" description="Helical" evidence="12">
    <location>
        <begin position="42"/>
        <end position="60"/>
    </location>
</feature>
<name>A0ABQ1A1A9_9EURO</name>
<feature type="transmembrane region" description="Helical" evidence="12">
    <location>
        <begin position="118"/>
        <end position="140"/>
    </location>
</feature>
<dbReference type="CDD" id="cd17480">
    <property type="entry name" value="MFS_SLC40A1_like"/>
    <property type="match status" value="1"/>
</dbReference>
<feature type="compositionally biased region" description="Polar residues" evidence="11">
    <location>
        <begin position="614"/>
        <end position="630"/>
    </location>
</feature>
<evidence type="ECO:0000256" key="12">
    <source>
        <dbReference type="SAM" id="Phobius"/>
    </source>
</evidence>
<feature type="domain" description="Zn(2)-C6 fungal-type" evidence="13">
    <location>
        <begin position="462"/>
        <end position="492"/>
    </location>
</feature>
<dbReference type="InterPro" id="IPR036259">
    <property type="entry name" value="MFS_trans_sf"/>
</dbReference>
<dbReference type="InterPro" id="IPR036864">
    <property type="entry name" value="Zn2-C6_fun-type_DNA-bd_sf"/>
</dbReference>
<dbReference type="InterPro" id="IPR021858">
    <property type="entry name" value="Fun_TF"/>
</dbReference>
<keyword evidence="7" id="KW-0238">DNA-binding</keyword>
<keyword evidence="10" id="KW-0539">Nucleus</keyword>